<comment type="caution">
    <text evidence="10">The sequence shown here is derived from an EMBL/GenBank/DDBJ whole genome shotgun (WGS) entry which is preliminary data.</text>
</comment>
<dbReference type="Gene3D" id="3.30.230.70">
    <property type="entry name" value="GHMP Kinase, N-terminal domain"/>
    <property type="match status" value="2"/>
</dbReference>
<keyword evidence="4 8" id="KW-0548">Nucleotidyltransferase</keyword>
<dbReference type="InterPro" id="IPR020568">
    <property type="entry name" value="Ribosomal_Su5_D2-typ_SF"/>
</dbReference>
<comment type="cofactor">
    <cofactor evidence="8">
        <name>Mg(2+)</name>
        <dbReference type="ChEBI" id="CHEBI:18420"/>
    </cofactor>
</comment>
<comment type="function">
    <text evidence="8">Involved in mRNA degradation. Catalyzes the phosphorolysis of single-stranded polyribonucleotides processively in the 3'- to 5'-direction.</text>
</comment>
<evidence type="ECO:0000256" key="4">
    <source>
        <dbReference type="ARBA" id="ARBA00022695"/>
    </source>
</evidence>
<dbReference type="PANTHER" id="PTHR11252:SF0">
    <property type="entry name" value="POLYRIBONUCLEOTIDE NUCLEOTIDYLTRANSFERASE 1, MITOCHONDRIAL"/>
    <property type="match status" value="1"/>
</dbReference>
<dbReference type="FunFam" id="3.30.1370.10:FF:000001">
    <property type="entry name" value="Polyribonucleotide nucleotidyltransferase"/>
    <property type="match status" value="1"/>
</dbReference>
<dbReference type="InterPro" id="IPR012162">
    <property type="entry name" value="PNPase"/>
</dbReference>
<evidence type="ECO:0000256" key="3">
    <source>
        <dbReference type="ARBA" id="ARBA00022679"/>
    </source>
</evidence>
<dbReference type="PIRSF" id="PIRSF005499">
    <property type="entry name" value="PNPase"/>
    <property type="match status" value="1"/>
</dbReference>
<evidence type="ECO:0000313" key="11">
    <source>
        <dbReference type="Proteomes" id="UP000228496"/>
    </source>
</evidence>
<dbReference type="CDD" id="cd11363">
    <property type="entry name" value="RNase_PH_PNPase_1"/>
    <property type="match status" value="1"/>
</dbReference>
<dbReference type="FunFam" id="3.30.230.70:FF:000001">
    <property type="entry name" value="Polyribonucleotide nucleotidyltransferase"/>
    <property type="match status" value="1"/>
</dbReference>
<organism evidence="10 11">
    <name type="scientific">Candidatus Yanofskybacteria bacterium CG10_big_fil_rev_8_21_14_0_10_36_16</name>
    <dbReference type="NCBI Taxonomy" id="1975096"/>
    <lineage>
        <taxon>Bacteria</taxon>
        <taxon>Candidatus Yanofskyibacteriota</taxon>
    </lineage>
</organism>
<dbReference type="Pfam" id="PF03725">
    <property type="entry name" value="RNase_PH_C"/>
    <property type="match status" value="2"/>
</dbReference>
<dbReference type="EMBL" id="PCXQ01000004">
    <property type="protein sequence ID" value="PJE51200.1"/>
    <property type="molecule type" value="Genomic_DNA"/>
</dbReference>
<evidence type="ECO:0000256" key="5">
    <source>
        <dbReference type="ARBA" id="ARBA00022723"/>
    </source>
</evidence>
<dbReference type="GO" id="GO:0006402">
    <property type="term" value="P:mRNA catabolic process"/>
    <property type="evidence" value="ECO:0007669"/>
    <property type="project" value="UniProtKB-UniRule"/>
</dbReference>
<dbReference type="InterPro" id="IPR036345">
    <property type="entry name" value="ExoRNase_PH_dom2_sf"/>
</dbReference>
<dbReference type="NCBIfam" id="NF008805">
    <property type="entry name" value="PRK11824.1"/>
    <property type="match status" value="1"/>
</dbReference>
<accession>A0A2J0Q7Y1</accession>
<gene>
    <name evidence="8" type="primary">pnp</name>
    <name evidence="10" type="ORF">COV29_02805</name>
</gene>
<name>A0A2J0Q7Y1_9BACT</name>
<dbReference type="CDD" id="cd02393">
    <property type="entry name" value="KH-I_PNPase"/>
    <property type="match status" value="1"/>
</dbReference>
<dbReference type="SUPFAM" id="SSF46915">
    <property type="entry name" value="Polynucleotide phosphorylase/guanosine pentaphosphate synthase (PNPase/GPSI), domain 3"/>
    <property type="match status" value="1"/>
</dbReference>
<dbReference type="FunFam" id="3.30.230.70:FF:000002">
    <property type="entry name" value="Polyribonucleotide nucleotidyltransferase"/>
    <property type="match status" value="1"/>
</dbReference>
<feature type="binding site" evidence="8">
    <location>
        <position position="497"/>
    </location>
    <ligand>
        <name>Mg(2+)</name>
        <dbReference type="ChEBI" id="CHEBI:18420"/>
    </ligand>
</feature>
<feature type="binding site" evidence="8">
    <location>
        <position position="491"/>
    </location>
    <ligand>
        <name>Mg(2+)</name>
        <dbReference type="ChEBI" id="CHEBI:18420"/>
    </ligand>
</feature>
<dbReference type="InterPro" id="IPR001247">
    <property type="entry name" value="ExoRNase_PH_dom1"/>
</dbReference>
<dbReference type="GO" id="GO:0003723">
    <property type="term" value="F:RNA binding"/>
    <property type="evidence" value="ECO:0007669"/>
    <property type="project" value="UniProtKB-UniRule"/>
</dbReference>
<dbReference type="Pfam" id="PF00575">
    <property type="entry name" value="S1"/>
    <property type="match status" value="1"/>
</dbReference>
<dbReference type="InterPro" id="IPR036612">
    <property type="entry name" value="KH_dom_type_1_sf"/>
</dbReference>
<dbReference type="InterPro" id="IPR027408">
    <property type="entry name" value="PNPase/RNase_PH_dom_sf"/>
</dbReference>
<keyword evidence="3 8" id="KW-0808">Transferase</keyword>
<dbReference type="Gene3D" id="3.30.1370.10">
    <property type="entry name" value="K Homology domain, type 1"/>
    <property type="match status" value="1"/>
</dbReference>
<proteinExistence type="inferred from homology"/>
<reference evidence="10 11" key="1">
    <citation type="submission" date="2017-09" db="EMBL/GenBank/DDBJ databases">
        <title>Depth-based differentiation of microbial function through sediment-hosted aquifers and enrichment of novel symbionts in the deep terrestrial subsurface.</title>
        <authorList>
            <person name="Probst A.J."/>
            <person name="Ladd B."/>
            <person name="Jarett J.K."/>
            <person name="Geller-Mcgrath D.E."/>
            <person name="Sieber C.M."/>
            <person name="Emerson J.B."/>
            <person name="Anantharaman K."/>
            <person name="Thomas B.C."/>
            <person name="Malmstrom R."/>
            <person name="Stieglmeier M."/>
            <person name="Klingl A."/>
            <person name="Woyke T."/>
            <person name="Ryan C.M."/>
            <person name="Banfield J.F."/>
        </authorList>
    </citation>
    <scope>NUCLEOTIDE SEQUENCE [LARGE SCALE GENOMIC DNA]</scope>
    <source>
        <strain evidence="10">CG10_big_fil_rev_8_21_14_0_10_36_16</strain>
    </source>
</reference>
<dbReference type="InterPro" id="IPR004087">
    <property type="entry name" value="KH_dom"/>
</dbReference>
<dbReference type="InterPro" id="IPR015847">
    <property type="entry name" value="ExoRNase_PH_dom2"/>
</dbReference>
<dbReference type="FunFam" id="2.40.50.140:FF:000189">
    <property type="entry name" value="Polyribonucleotide nucleotidyltransferase, putative"/>
    <property type="match status" value="1"/>
</dbReference>
<dbReference type="CDD" id="cd11364">
    <property type="entry name" value="RNase_PH_PNPase_2"/>
    <property type="match status" value="1"/>
</dbReference>
<dbReference type="InterPro" id="IPR003029">
    <property type="entry name" value="S1_domain"/>
</dbReference>
<dbReference type="Pfam" id="PF00013">
    <property type="entry name" value="KH_1"/>
    <property type="match status" value="1"/>
</dbReference>
<dbReference type="InterPro" id="IPR012340">
    <property type="entry name" value="NA-bd_OB-fold"/>
</dbReference>
<evidence type="ECO:0000256" key="8">
    <source>
        <dbReference type="HAMAP-Rule" id="MF_01595"/>
    </source>
</evidence>
<comment type="catalytic activity">
    <reaction evidence="8">
        <text>RNA(n+1) + phosphate = RNA(n) + a ribonucleoside 5'-diphosphate</text>
        <dbReference type="Rhea" id="RHEA:22096"/>
        <dbReference type="Rhea" id="RHEA-COMP:14527"/>
        <dbReference type="Rhea" id="RHEA-COMP:17342"/>
        <dbReference type="ChEBI" id="CHEBI:43474"/>
        <dbReference type="ChEBI" id="CHEBI:57930"/>
        <dbReference type="ChEBI" id="CHEBI:140395"/>
        <dbReference type="EC" id="2.7.7.8"/>
    </reaction>
</comment>
<evidence type="ECO:0000259" key="9">
    <source>
        <dbReference type="PROSITE" id="PS50126"/>
    </source>
</evidence>
<evidence type="ECO:0000313" key="10">
    <source>
        <dbReference type="EMBL" id="PJE51200.1"/>
    </source>
</evidence>
<comment type="subcellular location">
    <subcellularLocation>
        <location evidence="8">Cytoplasm</location>
    </subcellularLocation>
</comment>
<dbReference type="PANTHER" id="PTHR11252">
    <property type="entry name" value="POLYRIBONUCLEOTIDE NUCLEOTIDYLTRANSFERASE"/>
    <property type="match status" value="1"/>
</dbReference>
<dbReference type="Gene3D" id="2.40.50.140">
    <property type="entry name" value="Nucleic acid-binding proteins"/>
    <property type="match status" value="1"/>
</dbReference>
<dbReference type="CDD" id="cd04472">
    <property type="entry name" value="S1_PNPase"/>
    <property type="match status" value="1"/>
</dbReference>
<comment type="similarity">
    <text evidence="1 8">Belongs to the polyribonucleotide nucleotidyltransferase family.</text>
</comment>
<dbReference type="SMART" id="SM00316">
    <property type="entry name" value="S1"/>
    <property type="match status" value="1"/>
</dbReference>
<keyword evidence="7 8" id="KW-0694">RNA-binding</keyword>
<sequence length="696" mass="76891">MKKYETEIGGKSLSVEFGKLAQQASGSCYVRYGDSAVLVTATMSDKPKDAGYFPLSVEYEEKYYAAGKIKGSKWIKRETRPSEEAILSARVIDRTLRPRFDHRIRNEVQIVATVLSFDGVNDPDIPSIIGASLSLMVSDIPFDGPVAGVRVGKEDGKFIFNPTYDQRNSSEFDVVVAGTAEKINMIEAGGAEIKEKEMADAIMSGFDEVKKLIDFQNKVASDFKVEKRKLEVDEEDPELVEFVRSFASPKLEKIIYAPNKMEYIEGSHTLESELMVEVENKYKDRADLGKKLRQASAIFEEEIDRIVHKNILESDKRPDGRKLDEVRNIWVETGILPYSHGVGLFNRGTTQALTILTLAAPGMEQWIETMEIALTKKRFMHHYVFPPFSVGETGRIGGAGRRDIGHGALAEKALRPLIPDKEKFPYTIRVVSEILSSNGSSSMASVCGSTLALMDGGVPIKSPAAGIAMGLIMDDKGKNHKVLTDIQGPEDHHGDMDLKVAGTKEGITAMQMDVKVDGITKDILEKSLEQAKKARLEILDVMLKTISEPRKELSKLAPRIEILKIDPDKIGALIGPGGKMINEIIEKTGVEIDIEDDGSVFVTAPNGNGEMEQAIKLIKNVTYEPKAGDEFEGKVVKIMDFGAFVEIMPGKDGMVHVSEISDKHVKHPSDVLKVGQKVKVTVKKIDEYGRINLTMK</sequence>
<dbReference type="SMART" id="SM00322">
    <property type="entry name" value="KH"/>
    <property type="match status" value="1"/>
</dbReference>
<feature type="domain" description="S1 motif" evidence="9">
    <location>
        <begin position="628"/>
        <end position="696"/>
    </location>
</feature>
<protein>
    <recommendedName>
        <fullName evidence="8">Polyribonucleotide nucleotidyltransferase</fullName>
        <ecNumber evidence="8">2.7.7.8</ecNumber>
    </recommendedName>
    <alternativeName>
        <fullName evidence="8">Polynucleotide phosphorylase</fullName>
        <shortName evidence="8">PNPase</shortName>
    </alternativeName>
</protein>
<dbReference type="GO" id="GO:0005829">
    <property type="term" value="C:cytosol"/>
    <property type="evidence" value="ECO:0007669"/>
    <property type="project" value="TreeGrafter"/>
</dbReference>
<dbReference type="GO" id="GO:0000175">
    <property type="term" value="F:3'-5'-RNA exonuclease activity"/>
    <property type="evidence" value="ECO:0007669"/>
    <property type="project" value="TreeGrafter"/>
</dbReference>
<evidence type="ECO:0000256" key="1">
    <source>
        <dbReference type="ARBA" id="ARBA00007404"/>
    </source>
</evidence>
<keyword evidence="2 8" id="KW-0963">Cytoplasm</keyword>
<dbReference type="EC" id="2.7.7.8" evidence="8"/>
<dbReference type="SUPFAM" id="SSF54791">
    <property type="entry name" value="Eukaryotic type KH-domain (KH-domain type I)"/>
    <property type="match status" value="1"/>
</dbReference>
<evidence type="ECO:0000256" key="2">
    <source>
        <dbReference type="ARBA" id="ARBA00022490"/>
    </source>
</evidence>
<dbReference type="PROSITE" id="PS50084">
    <property type="entry name" value="KH_TYPE_1"/>
    <property type="match status" value="1"/>
</dbReference>
<dbReference type="SUPFAM" id="SSF50249">
    <property type="entry name" value="Nucleic acid-binding proteins"/>
    <property type="match status" value="1"/>
</dbReference>
<dbReference type="AlphaFoldDB" id="A0A2J0Q7Y1"/>
<evidence type="ECO:0000256" key="7">
    <source>
        <dbReference type="ARBA" id="ARBA00022884"/>
    </source>
</evidence>
<dbReference type="SUPFAM" id="SSF54211">
    <property type="entry name" value="Ribosomal protein S5 domain 2-like"/>
    <property type="match status" value="2"/>
</dbReference>
<keyword evidence="6 8" id="KW-0460">Magnesium</keyword>
<dbReference type="SUPFAM" id="SSF55666">
    <property type="entry name" value="Ribonuclease PH domain 2-like"/>
    <property type="match status" value="2"/>
</dbReference>
<dbReference type="GO" id="GO:0000287">
    <property type="term" value="F:magnesium ion binding"/>
    <property type="evidence" value="ECO:0007669"/>
    <property type="project" value="UniProtKB-UniRule"/>
</dbReference>
<dbReference type="InterPro" id="IPR004088">
    <property type="entry name" value="KH_dom_type_1"/>
</dbReference>
<dbReference type="Pfam" id="PF01138">
    <property type="entry name" value="RNase_PH"/>
    <property type="match status" value="2"/>
</dbReference>
<dbReference type="GO" id="GO:0006396">
    <property type="term" value="P:RNA processing"/>
    <property type="evidence" value="ECO:0007669"/>
    <property type="project" value="InterPro"/>
</dbReference>
<dbReference type="GO" id="GO:0004654">
    <property type="term" value="F:polyribonucleotide nucleotidyltransferase activity"/>
    <property type="evidence" value="ECO:0007669"/>
    <property type="project" value="UniProtKB-UniRule"/>
</dbReference>
<evidence type="ECO:0000256" key="6">
    <source>
        <dbReference type="ARBA" id="ARBA00022842"/>
    </source>
</evidence>
<dbReference type="HAMAP" id="MF_01595">
    <property type="entry name" value="PNPase"/>
    <property type="match status" value="1"/>
</dbReference>
<keyword evidence="5 8" id="KW-0479">Metal-binding</keyword>
<dbReference type="NCBIfam" id="TIGR03591">
    <property type="entry name" value="polynuc_phos"/>
    <property type="match status" value="1"/>
</dbReference>
<dbReference type="Proteomes" id="UP000228496">
    <property type="component" value="Unassembled WGS sequence"/>
</dbReference>
<dbReference type="PROSITE" id="PS50126">
    <property type="entry name" value="S1"/>
    <property type="match status" value="1"/>
</dbReference>
<dbReference type="InterPro" id="IPR036456">
    <property type="entry name" value="PNPase_PH_RNA-bd_sf"/>
</dbReference>